<reference evidence="1" key="2">
    <citation type="submission" date="2020-09" db="EMBL/GenBank/DDBJ databases">
        <authorList>
            <person name="Sun Q."/>
            <person name="Ohkuma M."/>
        </authorList>
    </citation>
    <scope>NUCLEOTIDE SEQUENCE</scope>
    <source>
        <strain evidence="1">JCM 14371</strain>
    </source>
</reference>
<sequence length="68" mass="7726">MFGVHSFRHICATTILRLYKSPQLAADLLLDTLTSVLKFYSAYLPSEGCQEAIQNNINRRKALEGRLK</sequence>
<dbReference type="Proteomes" id="UP000635726">
    <property type="component" value="Unassembled WGS sequence"/>
</dbReference>
<evidence type="ECO:0000313" key="1">
    <source>
        <dbReference type="EMBL" id="GGJ86854.1"/>
    </source>
</evidence>
<dbReference type="EMBL" id="BMOE01000017">
    <property type="protein sequence ID" value="GGJ86854.1"/>
    <property type="molecule type" value="Genomic_DNA"/>
</dbReference>
<comment type="caution">
    <text evidence="1">The sequence shown here is derived from an EMBL/GenBank/DDBJ whole genome shotgun (WGS) entry which is preliminary data.</text>
</comment>
<proteinExistence type="predicted"/>
<keyword evidence="2" id="KW-1185">Reference proteome</keyword>
<protein>
    <submittedName>
        <fullName evidence="1">Uncharacterized protein</fullName>
    </submittedName>
</protein>
<name>A0A917PPT0_9DEIO</name>
<accession>A0A917PPT0</accession>
<gene>
    <name evidence="1" type="ORF">GCM10008939_33530</name>
</gene>
<reference evidence="1" key="1">
    <citation type="journal article" date="2014" name="Int. J. Syst. Evol. Microbiol.">
        <title>Complete genome sequence of Corynebacterium casei LMG S-19264T (=DSM 44701T), isolated from a smear-ripened cheese.</title>
        <authorList>
            <consortium name="US DOE Joint Genome Institute (JGI-PGF)"/>
            <person name="Walter F."/>
            <person name="Albersmeier A."/>
            <person name="Kalinowski J."/>
            <person name="Ruckert C."/>
        </authorList>
    </citation>
    <scope>NUCLEOTIDE SEQUENCE</scope>
    <source>
        <strain evidence="1">JCM 14371</strain>
    </source>
</reference>
<dbReference type="AlphaFoldDB" id="A0A917PPT0"/>
<evidence type="ECO:0000313" key="2">
    <source>
        <dbReference type="Proteomes" id="UP000635726"/>
    </source>
</evidence>
<organism evidence="1 2">
    <name type="scientific">Deinococcus aquiradiocola</name>
    <dbReference type="NCBI Taxonomy" id="393059"/>
    <lineage>
        <taxon>Bacteria</taxon>
        <taxon>Thermotogati</taxon>
        <taxon>Deinococcota</taxon>
        <taxon>Deinococci</taxon>
        <taxon>Deinococcales</taxon>
        <taxon>Deinococcaceae</taxon>
        <taxon>Deinococcus</taxon>
    </lineage>
</organism>